<reference evidence="2 3" key="1">
    <citation type="journal article" date="2013" name="BMC Genomics">
        <title>The miniature genome of a carnivorous plant Genlisea aurea contains a low number of genes and short non-coding sequences.</title>
        <authorList>
            <person name="Leushkin E.V."/>
            <person name="Sutormin R.A."/>
            <person name="Nabieva E.R."/>
            <person name="Penin A.A."/>
            <person name="Kondrashov A.S."/>
            <person name="Logacheva M.D."/>
        </authorList>
    </citation>
    <scope>NUCLEOTIDE SEQUENCE [LARGE SCALE GENOMIC DNA]</scope>
</reference>
<protein>
    <submittedName>
        <fullName evidence="2">Uncharacterized protein</fullName>
    </submittedName>
</protein>
<feature type="region of interest" description="Disordered" evidence="1">
    <location>
        <begin position="63"/>
        <end position="190"/>
    </location>
</feature>
<feature type="non-terminal residue" evidence="2">
    <location>
        <position position="1"/>
    </location>
</feature>
<evidence type="ECO:0000256" key="1">
    <source>
        <dbReference type="SAM" id="MobiDB-lite"/>
    </source>
</evidence>
<keyword evidence="3" id="KW-1185">Reference proteome</keyword>
<accession>S8CAL9</accession>
<evidence type="ECO:0000313" key="3">
    <source>
        <dbReference type="Proteomes" id="UP000015453"/>
    </source>
</evidence>
<feature type="compositionally biased region" description="Polar residues" evidence="1">
    <location>
        <begin position="160"/>
        <end position="176"/>
    </location>
</feature>
<organism evidence="2 3">
    <name type="scientific">Genlisea aurea</name>
    <dbReference type="NCBI Taxonomy" id="192259"/>
    <lineage>
        <taxon>Eukaryota</taxon>
        <taxon>Viridiplantae</taxon>
        <taxon>Streptophyta</taxon>
        <taxon>Embryophyta</taxon>
        <taxon>Tracheophyta</taxon>
        <taxon>Spermatophyta</taxon>
        <taxon>Magnoliopsida</taxon>
        <taxon>eudicotyledons</taxon>
        <taxon>Gunneridae</taxon>
        <taxon>Pentapetalae</taxon>
        <taxon>asterids</taxon>
        <taxon>lamiids</taxon>
        <taxon>Lamiales</taxon>
        <taxon>Lentibulariaceae</taxon>
        <taxon>Genlisea</taxon>
    </lineage>
</organism>
<dbReference type="Proteomes" id="UP000015453">
    <property type="component" value="Unassembled WGS sequence"/>
</dbReference>
<sequence>TTTKNKKKKKNRKGGLSMFLSGALDNNVPKTVVPPQVISKVEVPAWGGVKISQASTPLRVILDEQSRSKEKSNSATKTVVHENKTSSKISLNSVLGSSPVPMSSSHLKLVVSDGDKSTSPWPVAASCTPPSGSRPSLRDIQKQQQQQLQSISHSPKMRTTGFSVGSPSSEMNSNGMSRWFKPETDAPSSIRSIQIEEKAMKDLKRFYTSVRIAKNQS</sequence>
<feature type="compositionally biased region" description="Polar residues" evidence="1">
    <location>
        <begin position="86"/>
        <end position="106"/>
    </location>
</feature>
<evidence type="ECO:0000313" key="2">
    <source>
        <dbReference type="EMBL" id="EPS63880.1"/>
    </source>
</evidence>
<proteinExistence type="predicted"/>
<gene>
    <name evidence="2" type="ORF">M569_10901</name>
</gene>
<name>S8CAL9_9LAMI</name>
<dbReference type="AlphaFoldDB" id="S8CAL9"/>
<feature type="compositionally biased region" description="Basic and acidic residues" evidence="1">
    <location>
        <begin position="63"/>
        <end position="72"/>
    </location>
</feature>
<dbReference type="EMBL" id="AUSU01005182">
    <property type="protein sequence ID" value="EPS63880.1"/>
    <property type="molecule type" value="Genomic_DNA"/>
</dbReference>
<dbReference type="OrthoDB" id="1744320at2759"/>
<comment type="caution">
    <text evidence="2">The sequence shown here is derived from an EMBL/GenBank/DDBJ whole genome shotgun (WGS) entry which is preliminary data.</text>
</comment>